<evidence type="ECO:0000256" key="4">
    <source>
        <dbReference type="ARBA" id="ARBA00022898"/>
    </source>
</evidence>
<sequence>MDQSRMPLLEAVERFAGQKPAYFRIPAHRFSRGVNPGFLEAAGEKMFSCDLTEAEGLDDLHHPAGAILEAEQLAAELYGSRRCWFLVNGTTCGNEAMILSAVGPGEKIMVPRNAHKSAMMGLILSGAIPVWIMPEYCGEWGAFGGIRPETVEEGFRREPDCRAVFLVSPTYYGICSDIQAIADICHAHGAMLLVDEAHGGHLYFSEQYPPGALRQGADLCAQSTHKTAGSLTQSSLLHLQGNLADPERVDENLKLVMSTSPSYLLMASLDAARQQLALRGKEMMEEAARMARQAGERLAQIEGFRVMEQNLSGTCGIRGLDPARLVFSARDLGLAGYELQERMYREAGISLEMADHENVIAVVTWGNRPEDLDRLIKGAESIARAEAGKRQPLLRRNFQFSDLPEMAIPPREAYFRPKRKVSWRNAAGETAGESAAPYPPGIPLVCPGEVLEQDVWEELERCRREGISLHGPASPQLKTFRII</sequence>
<comment type="cofactor">
    <cofactor evidence="1">
        <name>pyridoxal 5'-phosphate</name>
        <dbReference type="ChEBI" id="CHEBI:597326"/>
    </cofactor>
</comment>
<evidence type="ECO:0000313" key="7">
    <source>
        <dbReference type="EMBL" id="HIV24370.1"/>
    </source>
</evidence>
<dbReference type="AlphaFoldDB" id="A0A9D1T9G4"/>
<dbReference type="Pfam" id="PF03711">
    <property type="entry name" value="OKR_DC_1_C"/>
    <property type="match status" value="1"/>
</dbReference>
<comment type="similarity">
    <text evidence="2">Belongs to the Orn/Lys/Arg decarboxylase class-I family.</text>
</comment>
<keyword evidence="5" id="KW-0456">Lyase</keyword>
<name>A0A9D1T9G4_9FIRM</name>
<dbReference type="EMBL" id="DVOO01000003">
    <property type="protein sequence ID" value="HIV24370.1"/>
    <property type="molecule type" value="Genomic_DNA"/>
</dbReference>
<dbReference type="GO" id="GO:0016831">
    <property type="term" value="F:carboxy-lyase activity"/>
    <property type="evidence" value="ECO:0007669"/>
    <property type="project" value="UniProtKB-KW"/>
</dbReference>
<keyword evidence="4" id="KW-0663">Pyridoxal phosphate</keyword>
<keyword evidence="7" id="KW-0808">Transferase</keyword>
<dbReference type="PANTHER" id="PTHR43277:SF4">
    <property type="entry name" value="ARGININE DECARBOXYLASE"/>
    <property type="match status" value="1"/>
</dbReference>
<proteinExistence type="inferred from homology"/>
<comment type="caution">
    <text evidence="7">The sequence shown here is derived from an EMBL/GenBank/DDBJ whole genome shotgun (WGS) entry which is preliminary data.</text>
</comment>
<accession>A0A9D1T9G4</accession>
<dbReference type="SUPFAM" id="SSF53383">
    <property type="entry name" value="PLP-dependent transferases"/>
    <property type="match status" value="1"/>
</dbReference>
<gene>
    <name evidence="7" type="ORF">IAB71_01060</name>
</gene>
<dbReference type="PANTHER" id="PTHR43277">
    <property type="entry name" value="ARGININE DECARBOXYLASE"/>
    <property type="match status" value="1"/>
</dbReference>
<evidence type="ECO:0000256" key="3">
    <source>
        <dbReference type="ARBA" id="ARBA00022793"/>
    </source>
</evidence>
<evidence type="ECO:0000256" key="1">
    <source>
        <dbReference type="ARBA" id="ARBA00001933"/>
    </source>
</evidence>
<evidence type="ECO:0000259" key="6">
    <source>
        <dbReference type="PROSITE" id="PS00703"/>
    </source>
</evidence>
<dbReference type="InterPro" id="IPR008286">
    <property type="entry name" value="Prn/Lys/Arg_de-COase_C"/>
</dbReference>
<dbReference type="InterPro" id="IPR052357">
    <property type="entry name" value="Orn_Lys_Arg_decarboxylase-I"/>
</dbReference>
<keyword evidence="7" id="KW-0032">Aminotransferase</keyword>
<dbReference type="PROSITE" id="PS00703">
    <property type="entry name" value="OKR_DC_1"/>
    <property type="match status" value="1"/>
</dbReference>
<dbReference type="Pfam" id="PF01276">
    <property type="entry name" value="OKR_DC_1"/>
    <property type="match status" value="1"/>
</dbReference>
<keyword evidence="3" id="KW-0210">Decarboxylase</keyword>
<evidence type="ECO:0000313" key="8">
    <source>
        <dbReference type="Proteomes" id="UP000824169"/>
    </source>
</evidence>
<evidence type="ECO:0000256" key="5">
    <source>
        <dbReference type="ARBA" id="ARBA00023239"/>
    </source>
</evidence>
<dbReference type="InterPro" id="IPR000310">
    <property type="entry name" value="Orn/Lys/Arg_deCO2ase_major_dom"/>
</dbReference>
<dbReference type="GO" id="GO:0008483">
    <property type="term" value="F:transaminase activity"/>
    <property type="evidence" value="ECO:0007669"/>
    <property type="project" value="UniProtKB-KW"/>
</dbReference>
<reference evidence="7" key="1">
    <citation type="submission" date="2020-10" db="EMBL/GenBank/DDBJ databases">
        <authorList>
            <person name="Gilroy R."/>
        </authorList>
    </citation>
    <scope>NUCLEOTIDE SEQUENCE</scope>
    <source>
        <strain evidence="7">CHK188-20938</strain>
    </source>
</reference>
<dbReference type="InterPro" id="IPR036633">
    <property type="entry name" value="Prn/Lys/Arg_de-COase_C_sf"/>
</dbReference>
<evidence type="ECO:0000256" key="2">
    <source>
        <dbReference type="ARBA" id="ARBA00010671"/>
    </source>
</evidence>
<dbReference type="CDD" id="cd00615">
    <property type="entry name" value="Orn_deC_like"/>
    <property type="match status" value="1"/>
</dbReference>
<dbReference type="InterPro" id="IPR015424">
    <property type="entry name" value="PyrdxlP-dep_Trfase"/>
</dbReference>
<dbReference type="SUPFAM" id="SSF55904">
    <property type="entry name" value="Ornithine decarboxylase C-terminal domain"/>
    <property type="match status" value="1"/>
</dbReference>
<dbReference type="Gene3D" id="3.40.640.10">
    <property type="entry name" value="Type I PLP-dependent aspartate aminotransferase-like (Major domain)"/>
    <property type="match status" value="1"/>
</dbReference>
<organism evidence="7 8">
    <name type="scientific">Candidatus Scatomonas pullistercoris</name>
    <dbReference type="NCBI Taxonomy" id="2840920"/>
    <lineage>
        <taxon>Bacteria</taxon>
        <taxon>Bacillati</taxon>
        <taxon>Bacillota</taxon>
        <taxon>Clostridia</taxon>
        <taxon>Lachnospirales</taxon>
        <taxon>Lachnospiraceae</taxon>
        <taxon>Lachnospiraceae incertae sedis</taxon>
        <taxon>Candidatus Scatomonas</taxon>
    </lineage>
</organism>
<dbReference type="Gene3D" id="3.90.100.10">
    <property type="entry name" value="Orn/Lys/Arg decarboxylase, C-terminal domain"/>
    <property type="match status" value="1"/>
</dbReference>
<dbReference type="Proteomes" id="UP000824169">
    <property type="component" value="Unassembled WGS sequence"/>
</dbReference>
<reference evidence="7" key="2">
    <citation type="journal article" date="2021" name="PeerJ">
        <title>Extensive microbial diversity within the chicken gut microbiome revealed by metagenomics and culture.</title>
        <authorList>
            <person name="Gilroy R."/>
            <person name="Ravi A."/>
            <person name="Getino M."/>
            <person name="Pursley I."/>
            <person name="Horton D.L."/>
            <person name="Alikhan N.F."/>
            <person name="Baker D."/>
            <person name="Gharbi K."/>
            <person name="Hall N."/>
            <person name="Watson M."/>
            <person name="Adriaenssens E.M."/>
            <person name="Foster-Nyarko E."/>
            <person name="Jarju S."/>
            <person name="Secka A."/>
            <person name="Antonio M."/>
            <person name="Oren A."/>
            <person name="Chaudhuri R.R."/>
            <person name="La Ragione R."/>
            <person name="Hildebrand F."/>
            <person name="Pallen M.J."/>
        </authorList>
    </citation>
    <scope>NUCLEOTIDE SEQUENCE</scope>
    <source>
        <strain evidence="7">CHK188-20938</strain>
    </source>
</reference>
<protein>
    <submittedName>
        <fullName evidence="7">Aminotransferase class V-fold PLP-dependent enzyme</fullName>
    </submittedName>
</protein>
<dbReference type="InterPro" id="IPR015421">
    <property type="entry name" value="PyrdxlP-dep_Trfase_major"/>
</dbReference>
<feature type="domain" description="Orn/Lys/Arg decarboxylases family 1 pyridoxal-P attachment site" evidence="6">
    <location>
        <begin position="221"/>
        <end position="235"/>
    </location>
</feature>